<dbReference type="AlphaFoldDB" id="A0A5P8FJL2"/>
<name>A0A5P8FJL2_9MICO</name>
<accession>A0A5P8FJL2</accession>
<gene>
    <name evidence="1" type="ORF">EEW87_001945</name>
</gene>
<dbReference type="EMBL" id="CP044548">
    <property type="protein sequence ID" value="QFQ29351.2"/>
    <property type="molecule type" value="Genomic_DNA"/>
</dbReference>
<dbReference type="GeneID" id="59163200"/>
<sequence>MELVSHHYSAAAAASGLVGPISRIDVALHWGEGDDRAILVLAYCDKPDGSELITAVLPRVVAGLSGDEQTLLLCDVVDAGTKRLAEARQWDLGTVDALIRSARLAVAGPSAPAPSGFDVTAAGRGVSAPEQPHEIVFIGGGPTNGVPGDYLPEVERLLDHVTSSGEWVRWWARSPVKIAEIVIWFDTERAGPRVRVGRKVSADVWRPVKTMRAIDPVALAREDVSALTRRLAERLELGVTPSLPQD</sequence>
<evidence type="ECO:0000313" key="2">
    <source>
        <dbReference type="Proteomes" id="UP000271708"/>
    </source>
</evidence>
<organism evidence="1 2">
    <name type="scientific">Janibacter melonis</name>
    <dbReference type="NCBI Taxonomy" id="262209"/>
    <lineage>
        <taxon>Bacteria</taxon>
        <taxon>Bacillati</taxon>
        <taxon>Actinomycetota</taxon>
        <taxon>Actinomycetes</taxon>
        <taxon>Micrococcales</taxon>
        <taxon>Intrasporangiaceae</taxon>
        <taxon>Janibacter</taxon>
    </lineage>
</organism>
<dbReference type="RefSeq" id="WP_148041551.1">
    <property type="nucleotide sequence ID" value="NZ_CAJFZZ010000039.1"/>
</dbReference>
<dbReference type="KEGG" id="jme:EEW87_001945"/>
<proteinExistence type="predicted"/>
<protein>
    <submittedName>
        <fullName evidence="1">Uncharacterized protein</fullName>
    </submittedName>
</protein>
<dbReference type="Proteomes" id="UP000271708">
    <property type="component" value="Chromosome"/>
</dbReference>
<reference evidence="1 2" key="1">
    <citation type="submission" date="2019-09" db="EMBL/GenBank/DDBJ databases">
        <title>Complete Genome Sequence of Janibacter melonis M714 with both human health impact and industrial applications.</title>
        <authorList>
            <person name="Jin M."/>
            <person name="Zhao Q.R."/>
        </authorList>
    </citation>
    <scope>NUCLEOTIDE SEQUENCE [LARGE SCALE GENOMIC DNA]</scope>
    <source>
        <strain evidence="1 2">M714</strain>
    </source>
</reference>
<evidence type="ECO:0000313" key="1">
    <source>
        <dbReference type="EMBL" id="QFQ29351.2"/>
    </source>
</evidence>